<comment type="caution">
    <text evidence="2">The sequence shown here is derived from an EMBL/GenBank/DDBJ whole genome shotgun (WGS) entry which is preliminary data.</text>
</comment>
<feature type="transmembrane region" description="Helical" evidence="1">
    <location>
        <begin position="220"/>
        <end position="240"/>
    </location>
</feature>
<feature type="transmembrane region" description="Helical" evidence="1">
    <location>
        <begin position="20"/>
        <end position="37"/>
    </location>
</feature>
<reference evidence="2 3" key="1">
    <citation type="submission" date="2019-03" db="EMBL/GenBank/DDBJ databases">
        <title>Genomic Encyclopedia of Type Strains, Phase IV (KMG-IV): sequencing the most valuable type-strain genomes for metagenomic binning, comparative biology and taxonomic classification.</title>
        <authorList>
            <person name="Goeker M."/>
        </authorList>
    </citation>
    <scope>NUCLEOTIDE SEQUENCE [LARGE SCALE GENOMIC DNA]</scope>
    <source>
        <strain evidence="2 3">DSM 100433</strain>
    </source>
</reference>
<dbReference type="PANTHER" id="PTHR41771:SF1">
    <property type="entry name" value="MEMBRANE PROTEIN"/>
    <property type="match status" value="1"/>
</dbReference>
<keyword evidence="3" id="KW-1185">Reference proteome</keyword>
<evidence type="ECO:0000313" key="3">
    <source>
        <dbReference type="Proteomes" id="UP000294682"/>
    </source>
</evidence>
<dbReference type="AlphaFoldDB" id="A0A9X8UJM9"/>
<feature type="transmembrane region" description="Helical" evidence="1">
    <location>
        <begin position="169"/>
        <end position="188"/>
    </location>
</feature>
<name>A0A9X8UJM9_9FIRM</name>
<dbReference type="InterPro" id="IPR012507">
    <property type="entry name" value="YibE_F"/>
</dbReference>
<keyword evidence="1" id="KW-0812">Transmembrane</keyword>
<evidence type="ECO:0000256" key="1">
    <source>
        <dbReference type="SAM" id="Phobius"/>
    </source>
</evidence>
<dbReference type="Pfam" id="PF07907">
    <property type="entry name" value="YibE_F"/>
    <property type="match status" value="1"/>
</dbReference>
<keyword evidence="1" id="KW-1133">Transmembrane helix</keyword>
<feature type="transmembrane region" description="Helical" evidence="1">
    <location>
        <begin position="271"/>
        <end position="292"/>
    </location>
</feature>
<sequence>MDRAKLPGWIAGHRNPVCTIVLILFSLIFLFTGYRLATGDNAYFAGQTLSQDYYRAKVLTASDVHLESTTYGDTEIVTPKMDLTVKLLDGFLTGETVEIRGQHIEQNSSASFYPYRAGDEIFVTFDFDENDDPVWFASDHVRDKSLFLLIGAFLLLLVLFGGRKGVNTVITLIFTTASVFLVMIPAIIKGVNIYLLTFIIASFIIVMTLGIVAGPSSKSLAAAAGCIGGVGVAGILTVVMEYSMKISGLVDEDSMFVRLINPDHMIDLRGVIFGAIAIGALGAVMDVAMSIASSLDELLSYQPNLSAGELMRSGLNIGRDIIGTMANTLILAYVGSSLNVILLLMAYNHSLSAVLNREMVAVEVLQSVAGSIGILCAVPCTAAVTCALHKLRLRKRAAAGAKAK</sequence>
<keyword evidence="1" id="KW-0472">Membrane</keyword>
<feature type="transmembrane region" description="Helical" evidence="1">
    <location>
        <begin position="367"/>
        <end position="388"/>
    </location>
</feature>
<feature type="transmembrane region" description="Helical" evidence="1">
    <location>
        <begin position="321"/>
        <end position="347"/>
    </location>
</feature>
<dbReference type="PANTHER" id="PTHR41771">
    <property type="entry name" value="MEMBRANE PROTEIN-RELATED"/>
    <property type="match status" value="1"/>
</dbReference>
<dbReference type="Proteomes" id="UP000294682">
    <property type="component" value="Unassembled WGS sequence"/>
</dbReference>
<dbReference type="EMBL" id="SLUK01000004">
    <property type="protein sequence ID" value="TCL43766.1"/>
    <property type="molecule type" value="Genomic_DNA"/>
</dbReference>
<feature type="transmembrane region" description="Helical" evidence="1">
    <location>
        <begin position="145"/>
        <end position="162"/>
    </location>
</feature>
<protein>
    <submittedName>
        <fullName evidence="2">Membrane protein</fullName>
    </submittedName>
</protein>
<feature type="transmembrane region" description="Helical" evidence="1">
    <location>
        <begin position="194"/>
        <end position="213"/>
    </location>
</feature>
<gene>
    <name evidence="2" type="ORF">EDD78_104104</name>
</gene>
<accession>A0A9X8UJM9</accession>
<evidence type="ECO:0000313" key="2">
    <source>
        <dbReference type="EMBL" id="TCL43766.1"/>
    </source>
</evidence>
<organism evidence="2 3">
    <name type="scientific">Harryflintia acetispora</name>
    <dbReference type="NCBI Taxonomy" id="1849041"/>
    <lineage>
        <taxon>Bacteria</taxon>
        <taxon>Bacillati</taxon>
        <taxon>Bacillota</taxon>
        <taxon>Clostridia</taxon>
        <taxon>Eubacteriales</taxon>
        <taxon>Oscillospiraceae</taxon>
        <taxon>Harryflintia</taxon>
    </lineage>
</organism>
<proteinExistence type="predicted"/>
<dbReference type="RefSeq" id="WP_132084357.1">
    <property type="nucleotide sequence ID" value="NZ_JADNAH010000042.1"/>
</dbReference>